<feature type="transmembrane region" description="Helical" evidence="1">
    <location>
        <begin position="171"/>
        <end position="192"/>
    </location>
</feature>
<dbReference type="RefSeq" id="WP_257447909.1">
    <property type="nucleotide sequence ID" value="NZ_JANIPJ010000011.1"/>
</dbReference>
<evidence type="ECO:0000313" key="3">
    <source>
        <dbReference type="Proteomes" id="UP001141950"/>
    </source>
</evidence>
<feature type="transmembrane region" description="Helical" evidence="1">
    <location>
        <begin position="20"/>
        <end position="39"/>
    </location>
</feature>
<comment type="caution">
    <text evidence="2">The sequence shown here is derived from an EMBL/GenBank/DDBJ whole genome shotgun (WGS) entry which is preliminary data.</text>
</comment>
<evidence type="ECO:0000313" key="2">
    <source>
        <dbReference type="EMBL" id="MCR2805468.1"/>
    </source>
</evidence>
<feature type="transmembrane region" description="Helical" evidence="1">
    <location>
        <begin position="46"/>
        <end position="70"/>
    </location>
</feature>
<keyword evidence="1" id="KW-0472">Membrane</keyword>
<accession>A0A9X2MNX8</accession>
<feature type="transmembrane region" description="Helical" evidence="1">
    <location>
        <begin position="212"/>
        <end position="231"/>
    </location>
</feature>
<dbReference type="EMBL" id="JANIPJ010000011">
    <property type="protein sequence ID" value="MCR2805468.1"/>
    <property type="molecule type" value="Genomic_DNA"/>
</dbReference>
<dbReference type="AlphaFoldDB" id="A0A9X2MNX8"/>
<feature type="transmembrane region" description="Helical" evidence="1">
    <location>
        <begin position="238"/>
        <end position="260"/>
    </location>
</feature>
<proteinExistence type="predicted"/>
<sequence length="295" mass="34583">MPHSHPIPYMLRENILTGNALWFLLLGGLSLLLIAYTFWRKRDPKLLALYLGLGAIAGYFENVVCIWLESYEYYPHILKDPYLDIVLGTYLSQVYYVTSVALFITAFHLRFRWALVFAGMFVGIEYGFLALGIYKLNWWHPGYTFIGLLLFFWISNKWYRLIQIESSRFVRWFTLVGINYILYGNVTVLPFFNHNYRFVGGFFELPERDTVTVLIIFMLVRGVIVATVCFYRLHWAILASVPIAIGAGILVLTHAHILTFKYEWCLWLFTSADTIVLICCFFFNRILSSRHRHPH</sequence>
<keyword evidence="3" id="KW-1185">Reference proteome</keyword>
<feature type="transmembrane region" description="Helical" evidence="1">
    <location>
        <begin position="140"/>
        <end position="159"/>
    </location>
</feature>
<name>A0A9X2MNX8_9BACL</name>
<organism evidence="2 3">
    <name type="scientific">Paenibacillus soyae</name>
    <dbReference type="NCBI Taxonomy" id="2969249"/>
    <lineage>
        <taxon>Bacteria</taxon>
        <taxon>Bacillati</taxon>
        <taxon>Bacillota</taxon>
        <taxon>Bacilli</taxon>
        <taxon>Bacillales</taxon>
        <taxon>Paenibacillaceae</taxon>
        <taxon>Paenibacillus</taxon>
    </lineage>
</organism>
<feature type="transmembrane region" description="Helical" evidence="1">
    <location>
        <begin position="266"/>
        <end position="287"/>
    </location>
</feature>
<dbReference type="Proteomes" id="UP001141950">
    <property type="component" value="Unassembled WGS sequence"/>
</dbReference>
<evidence type="ECO:0000256" key="1">
    <source>
        <dbReference type="SAM" id="Phobius"/>
    </source>
</evidence>
<reference evidence="2" key="1">
    <citation type="submission" date="2022-08" db="EMBL/GenBank/DDBJ databases">
        <title>The genomic sequence of strain Paenibacillus sp. SCIV0701.</title>
        <authorList>
            <person name="Zhao H."/>
        </authorList>
    </citation>
    <scope>NUCLEOTIDE SEQUENCE</scope>
    <source>
        <strain evidence="2">SCIV0701</strain>
    </source>
</reference>
<gene>
    <name evidence="2" type="ORF">NQZ67_16390</name>
</gene>
<feature type="transmembrane region" description="Helical" evidence="1">
    <location>
        <begin position="90"/>
        <end position="107"/>
    </location>
</feature>
<keyword evidence="1" id="KW-0812">Transmembrane</keyword>
<protein>
    <submittedName>
        <fullName evidence="2">Uncharacterized protein</fullName>
    </submittedName>
</protein>
<feature type="transmembrane region" description="Helical" evidence="1">
    <location>
        <begin position="114"/>
        <end position="134"/>
    </location>
</feature>
<keyword evidence="1" id="KW-1133">Transmembrane helix</keyword>